<dbReference type="Gene3D" id="1.10.530.10">
    <property type="match status" value="1"/>
</dbReference>
<dbReference type="CDD" id="cd01009">
    <property type="entry name" value="PBP2_YfhD_N"/>
    <property type="match status" value="1"/>
</dbReference>
<comment type="subcellular location">
    <subcellularLocation>
        <location evidence="1">Cell outer membrane</location>
        <topology evidence="1">Peripheral membrane protein</topology>
    </subcellularLocation>
</comment>
<reference evidence="6 7" key="1">
    <citation type="journal article" date="2023" name="Microbiol. Resour. Announc.">
        <title>Complete Genome Sequence of Imperialibacter roseus strain P4T.</title>
        <authorList>
            <person name="Tizabi D.R."/>
            <person name="Bachvaroff T."/>
            <person name="Hill R.T."/>
        </authorList>
    </citation>
    <scope>NUCLEOTIDE SEQUENCE [LARGE SCALE GENOMIC DNA]</scope>
    <source>
        <strain evidence="6 7">P4T</strain>
    </source>
</reference>
<sequence length="478" mass="54377">MRILLCFLLCVFAGCGSTSSDSKAIDKNKRVAEEVVDFDLDKIMARGLLKVIIENSSTSYFIYKGQPMGYDYELLRRYARSIGVRLQFIISQDLEESFRKLNSGEGDILAYNLTVTKERKERIAFTHYHNLVRLVLIQRKPENWYQMKLHEIEDQLLTNPVDLIGKEVVVRKGSSYISRLENLSDEIGGDIVLVPAFAEQTTENLIHEVATGKIQYTVAEENVALLNATYFPILDVSTAISLPQQIAWGLRKNGSQLQKSLNLWIDGMRKTADYNVIYNRYFKNTKTYTLLAQSDFSNLNSNTISPYDEQIKAASHKLGWDWKLLAAMVFKESQFKPKAKSWAGAVGLMQLVPDTGELYGAKDLTNPAQNINAGVKYLLWLDKLWTKRIPDKKERIKFVLASYNVGQGHVIDAVKLTEKYHGDAASWNDVSEYLLKKSEPNYFNDPVAEFGYCRGAEPVNYVADILSLFDQYSQMISV</sequence>
<dbReference type="Pfam" id="PF00497">
    <property type="entry name" value="SBP_bac_3"/>
    <property type="match status" value="1"/>
</dbReference>
<dbReference type="RefSeq" id="WP_317488563.1">
    <property type="nucleotide sequence ID" value="NZ_CP136051.1"/>
</dbReference>
<name>A0ABZ0ILB2_9BACT</name>
<keyword evidence="4" id="KW-0472">Membrane</keyword>
<evidence type="ECO:0000256" key="2">
    <source>
        <dbReference type="ARBA" id="ARBA00007734"/>
    </source>
</evidence>
<proteinExistence type="inferred from homology"/>
<accession>A0ABZ0ILB2</accession>
<dbReference type="Proteomes" id="UP001302349">
    <property type="component" value="Chromosome"/>
</dbReference>
<evidence type="ECO:0000313" key="7">
    <source>
        <dbReference type="Proteomes" id="UP001302349"/>
    </source>
</evidence>
<evidence type="ECO:0000256" key="4">
    <source>
        <dbReference type="ARBA" id="ARBA00023237"/>
    </source>
</evidence>
<organism evidence="6 7">
    <name type="scientific">Imperialibacter roseus</name>
    <dbReference type="NCBI Taxonomy" id="1324217"/>
    <lineage>
        <taxon>Bacteria</taxon>
        <taxon>Pseudomonadati</taxon>
        <taxon>Bacteroidota</taxon>
        <taxon>Cytophagia</taxon>
        <taxon>Cytophagales</taxon>
        <taxon>Flammeovirgaceae</taxon>
        <taxon>Imperialibacter</taxon>
    </lineage>
</organism>
<dbReference type="PROSITE" id="PS51257">
    <property type="entry name" value="PROKAR_LIPOPROTEIN"/>
    <property type="match status" value="1"/>
</dbReference>
<dbReference type="CDD" id="cd13403">
    <property type="entry name" value="MLTF-like"/>
    <property type="match status" value="1"/>
</dbReference>
<evidence type="ECO:0000259" key="5">
    <source>
        <dbReference type="SMART" id="SM00062"/>
    </source>
</evidence>
<dbReference type="PROSITE" id="PS00922">
    <property type="entry name" value="TRANSGLYCOSYLASE"/>
    <property type="match status" value="1"/>
</dbReference>
<keyword evidence="4" id="KW-0998">Cell outer membrane</keyword>
<dbReference type="EMBL" id="CP136051">
    <property type="protein sequence ID" value="WOK05809.1"/>
    <property type="molecule type" value="Genomic_DNA"/>
</dbReference>
<keyword evidence="3" id="KW-0732">Signal</keyword>
<dbReference type="InterPro" id="IPR001638">
    <property type="entry name" value="Solute-binding_3/MltF_N"/>
</dbReference>
<dbReference type="PANTHER" id="PTHR35936">
    <property type="entry name" value="MEMBRANE-BOUND LYTIC MUREIN TRANSGLYCOSYLASE F"/>
    <property type="match status" value="1"/>
</dbReference>
<evidence type="ECO:0000256" key="1">
    <source>
        <dbReference type="ARBA" id="ARBA00004339"/>
    </source>
</evidence>
<feature type="domain" description="Solute-binding protein family 3/N-terminal" evidence="5">
    <location>
        <begin position="48"/>
        <end position="285"/>
    </location>
</feature>
<comment type="similarity">
    <text evidence="2">Belongs to the transglycosylase Slt family.</text>
</comment>
<keyword evidence="7" id="KW-1185">Reference proteome</keyword>
<dbReference type="SMART" id="SM00062">
    <property type="entry name" value="PBPb"/>
    <property type="match status" value="1"/>
</dbReference>
<dbReference type="Gene3D" id="3.40.190.10">
    <property type="entry name" value="Periplasmic binding protein-like II"/>
    <property type="match status" value="2"/>
</dbReference>
<dbReference type="InterPro" id="IPR008258">
    <property type="entry name" value="Transglycosylase_SLT_dom_1"/>
</dbReference>
<protein>
    <submittedName>
        <fullName evidence="6">Transporter substrate-binding domain-containing protein</fullName>
    </submittedName>
</protein>
<dbReference type="InterPro" id="IPR000189">
    <property type="entry name" value="Transglyc_AS"/>
</dbReference>
<dbReference type="Pfam" id="PF01464">
    <property type="entry name" value="SLT"/>
    <property type="match status" value="1"/>
</dbReference>
<dbReference type="InterPro" id="IPR023346">
    <property type="entry name" value="Lysozyme-like_dom_sf"/>
</dbReference>
<gene>
    <name evidence="6" type="ORF">RT717_22300</name>
</gene>
<evidence type="ECO:0000313" key="6">
    <source>
        <dbReference type="EMBL" id="WOK05809.1"/>
    </source>
</evidence>
<dbReference type="SUPFAM" id="SSF53955">
    <property type="entry name" value="Lysozyme-like"/>
    <property type="match status" value="1"/>
</dbReference>
<evidence type="ECO:0000256" key="3">
    <source>
        <dbReference type="ARBA" id="ARBA00022729"/>
    </source>
</evidence>
<dbReference type="SUPFAM" id="SSF53850">
    <property type="entry name" value="Periplasmic binding protein-like II"/>
    <property type="match status" value="1"/>
</dbReference>